<sequence length="99" mass="10646">MKFLAVTLATIAVVAAAPISPTAQAVLGACSTQCDMSAFAYTNTSDTRQQLCSAEGRAKMDECARCIDDTWSFSTYEESARFEYKAVLAACDLPDDDDI</sequence>
<accession>A0A427Y0K7</accession>
<feature type="signal peptide" evidence="1">
    <location>
        <begin position="1"/>
        <end position="16"/>
    </location>
</feature>
<dbReference type="PROSITE" id="PS51257">
    <property type="entry name" value="PROKAR_LIPOPROTEIN"/>
    <property type="match status" value="1"/>
</dbReference>
<evidence type="ECO:0000313" key="3">
    <source>
        <dbReference type="Proteomes" id="UP000279236"/>
    </source>
</evidence>
<gene>
    <name evidence="2" type="ORF">EHS24_006162</name>
</gene>
<name>A0A427Y0K7_9TREE</name>
<proteinExistence type="predicted"/>
<comment type="caution">
    <text evidence="2">The sequence shown here is derived from an EMBL/GenBank/DDBJ whole genome shotgun (WGS) entry which is preliminary data.</text>
</comment>
<dbReference type="EMBL" id="RSCE01000003">
    <property type="protein sequence ID" value="RSH84638.1"/>
    <property type="molecule type" value="Genomic_DNA"/>
</dbReference>
<keyword evidence="3" id="KW-1185">Reference proteome</keyword>
<protein>
    <submittedName>
        <fullName evidence="2">Uncharacterized protein</fullName>
    </submittedName>
</protein>
<reference evidence="2 3" key="1">
    <citation type="submission" date="2018-11" db="EMBL/GenBank/DDBJ databases">
        <title>Genome sequence of Apiotrichum porosum DSM 27194.</title>
        <authorList>
            <person name="Aliyu H."/>
            <person name="Gorte O."/>
            <person name="Ochsenreither K."/>
        </authorList>
    </citation>
    <scope>NUCLEOTIDE SEQUENCE [LARGE SCALE GENOMIC DNA]</scope>
    <source>
        <strain evidence="2 3">DSM 27194</strain>
    </source>
</reference>
<organism evidence="2 3">
    <name type="scientific">Apiotrichum porosum</name>
    <dbReference type="NCBI Taxonomy" id="105984"/>
    <lineage>
        <taxon>Eukaryota</taxon>
        <taxon>Fungi</taxon>
        <taxon>Dikarya</taxon>
        <taxon>Basidiomycota</taxon>
        <taxon>Agaricomycotina</taxon>
        <taxon>Tremellomycetes</taxon>
        <taxon>Trichosporonales</taxon>
        <taxon>Trichosporonaceae</taxon>
        <taxon>Apiotrichum</taxon>
    </lineage>
</organism>
<dbReference type="AlphaFoldDB" id="A0A427Y0K7"/>
<dbReference type="OrthoDB" id="2573925at2759"/>
<feature type="chain" id="PRO_5019262863" evidence="1">
    <location>
        <begin position="17"/>
        <end position="99"/>
    </location>
</feature>
<keyword evidence="1" id="KW-0732">Signal</keyword>
<dbReference type="GeneID" id="39590705"/>
<dbReference type="RefSeq" id="XP_028478086.1">
    <property type="nucleotide sequence ID" value="XM_028621634.1"/>
</dbReference>
<dbReference type="Proteomes" id="UP000279236">
    <property type="component" value="Unassembled WGS sequence"/>
</dbReference>
<evidence type="ECO:0000313" key="2">
    <source>
        <dbReference type="EMBL" id="RSH84638.1"/>
    </source>
</evidence>
<evidence type="ECO:0000256" key="1">
    <source>
        <dbReference type="SAM" id="SignalP"/>
    </source>
</evidence>